<dbReference type="EMBL" id="CADCTG010000084">
    <property type="protein sequence ID" value="CAA9224011.1"/>
    <property type="molecule type" value="Genomic_DNA"/>
</dbReference>
<feature type="region of interest" description="Disordered" evidence="1">
    <location>
        <begin position="29"/>
        <end position="63"/>
    </location>
</feature>
<evidence type="ECO:0000256" key="1">
    <source>
        <dbReference type="SAM" id="MobiDB-lite"/>
    </source>
</evidence>
<gene>
    <name evidence="3" type="ORF">AVDCRST_MAG08-751</name>
</gene>
<feature type="signal peptide" evidence="2">
    <location>
        <begin position="1"/>
        <end position="23"/>
    </location>
</feature>
<protein>
    <submittedName>
        <fullName evidence="3">Uncharacterized protein</fullName>
    </submittedName>
</protein>
<evidence type="ECO:0000313" key="3">
    <source>
        <dbReference type="EMBL" id="CAA9224011.1"/>
    </source>
</evidence>
<organism evidence="3">
    <name type="scientific">uncultured Acetobacteraceae bacterium</name>
    <dbReference type="NCBI Taxonomy" id="169975"/>
    <lineage>
        <taxon>Bacteria</taxon>
        <taxon>Pseudomonadati</taxon>
        <taxon>Pseudomonadota</taxon>
        <taxon>Alphaproteobacteria</taxon>
        <taxon>Acetobacterales</taxon>
        <taxon>Acetobacteraceae</taxon>
        <taxon>environmental samples</taxon>
    </lineage>
</organism>
<feature type="chain" id="PRO_5026867347" evidence="2">
    <location>
        <begin position="24"/>
        <end position="124"/>
    </location>
</feature>
<keyword evidence="2" id="KW-0732">Signal</keyword>
<reference evidence="3" key="1">
    <citation type="submission" date="2020-02" db="EMBL/GenBank/DDBJ databases">
        <authorList>
            <person name="Meier V. D."/>
        </authorList>
    </citation>
    <scope>NUCLEOTIDE SEQUENCE</scope>
    <source>
        <strain evidence="3">AVDCRST_MAG08</strain>
    </source>
</reference>
<dbReference type="AlphaFoldDB" id="A0A6J4HKQ2"/>
<evidence type="ECO:0000256" key="2">
    <source>
        <dbReference type="SAM" id="SignalP"/>
    </source>
</evidence>
<sequence>MRKGLATLLVLVLLALSAIPAAAWPVPATGQADRHDAATGCGSHDPGAVPTPPDQEPSRGHHDHVPPALACCAALHCPMLLADLQPALAALVSSEGLRVRAAVATRQPAGLDIAPTLPPPRYTV</sequence>
<accession>A0A6J4HKQ2</accession>
<name>A0A6J4HKQ2_9PROT</name>
<proteinExistence type="predicted"/>